<dbReference type="InterPro" id="IPR011990">
    <property type="entry name" value="TPR-like_helical_dom_sf"/>
</dbReference>
<feature type="compositionally biased region" description="Pro residues" evidence="1">
    <location>
        <begin position="1"/>
        <end position="12"/>
    </location>
</feature>
<evidence type="ECO:0000313" key="2">
    <source>
        <dbReference type="EMBL" id="MET3862741.1"/>
    </source>
</evidence>
<evidence type="ECO:0000256" key="1">
    <source>
        <dbReference type="SAM" id="MobiDB-lite"/>
    </source>
</evidence>
<reference evidence="2 3" key="1">
    <citation type="submission" date="2024-06" db="EMBL/GenBank/DDBJ databases">
        <title>Genomics of switchgrass bacterial isolates.</title>
        <authorList>
            <person name="Shade A."/>
        </authorList>
    </citation>
    <scope>NUCLEOTIDE SEQUENCE [LARGE SCALE GENOMIC DNA]</scope>
    <source>
        <strain evidence="2 3">PvP084</strain>
    </source>
</reference>
<dbReference type="Gene3D" id="1.25.40.10">
    <property type="entry name" value="Tetratricopeptide repeat domain"/>
    <property type="match status" value="1"/>
</dbReference>
<proteinExistence type="predicted"/>
<dbReference type="EMBL" id="JBEPNW010000002">
    <property type="protein sequence ID" value="MET3862741.1"/>
    <property type="molecule type" value="Genomic_DNA"/>
</dbReference>
<gene>
    <name evidence="2" type="ORF">ABIC20_000050</name>
</gene>
<protein>
    <submittedName>
        <fullName evidence="2">TPR repeat protein</fullName>
    </submittedName>
</protein>
<dbReference type="Proteomes" id="UP001549119">
    <property type="component" value="Unassembled WGS sequence"/>
</dbReference>
<accession>A0ABV2N8D0</accession>
<name>A0ABV2N8D0_9HYPH</name>
<organism evidence="2 3">
    <name type="scientific">Methylobacterium radiotolerans</name>
    <dbReference type="NCBI Taxonomy" id="31998"/>
    <lineage>
        <taxon>Bacteria</taxon>
        <taxon>Pseudomonadati</taxon>
        <taxon>Pseudomonadota</taxon>
        <taxon>Alphaproteobacteria</taxon>
        <taxon>Hyphomicrobiales</taxon>
        <taxon>Methylobacteriaceae</taxon>
        <taxon>Methylobacterium</taxon>
    </lineage>
</organism>
<dbReference type="RefSeq" id="WP_143739314.1">
    <property type="nucleotide sequence ID" value="NZ_JAZBNP010000001.1"/>
</dbReference>
<dbReference type="SUPFAM" id="SSF81901">
    <property type="entry name" value="HCP-like"/>
    <property type="match status" value="1"/>
</dbReference>
<sequence>MARPDTPPPPGPEGSSPEGDGARPAGPASLAVLRGLAAEVVRRTTAVAAVVAAADRGESAALVTLGHLYSPFTAGSGEPARNARLAAVYFERAGAAGNWVAAGMAAELHDRGPGNLERDPARAAALVMRQLETDPDSGCLVTDPGIGAVWSPDFWAALQTALAARGLYTGPIEPRSNDATRAAVRHLVDTAGTAREPSRP</sequence>
<evidence type="ECO:0000313" key="3">
    <source>
        <dbReference type="Proteomes" id="UP001549119"/>
    </source>
</evidence>
<keyword evidence="3" id="KW-1185">Reference proteome</keyword>
<comment type="caution">
    <text evidence="2">The sequence shown here is derived from an EMBL/GenBank/DDBJ whole genome shotgun (WGS) entry which is preliminary data.</text>
</comment>
<feature type="region of interest" description="Disordered" evidence="1">
    <location>
        <begin position="1"/>
        <end position="27"/>
    </location>
</feature>